<feature type="domain" description="TF-B3" evidence="7">
    <location>
        <begin position="346"/>
        <end position="441"/>
    </location>
</feature>
<protein>
    <recommendedName>
        <fullName evidence="7">TF-B3 domain-containing protein</fullName>
    </recommendedName>
</protein>
<dbReference type="CDD" id="cd10017">
    <property type="entry name" value="B3_DNA"/>
    <property type="match status" value="3"/>
</dbReference>
<dbReference type="InterPro" id="IPR015300">
    <property type="entry name" value="DNA-bd_pseudobarrel_sf"/>
</dbReference>
<evidence type="ECO:0000256" key="5">
    <source>
        <dbReference type="ARBA" id="ARBA00023242"/>
    </source>
</evidence>
<keyword evidence="4" id="KW-0804">Transcription</keyword>
<feature type="compositionally biased region" description="Basic and acidic residues" evidence="6">
    <location>
        <begin position="503"/>
        <end position="517"/>
    </location>
</feature>
<evidence type="ECO:0000313" key="9">
    <source>
        <dbReference type="Proteomes" id="UP000324705"/>
    </source>
</evidence>
<dbReference type="EMBL" id="LT934118">
    <property type="protein sequence ID" value="VAI02411.1"/>
    <property type="molecule type" value="Genomic_DNA"/>
</dbReference>
<dbReference type="PANTHER" id="PTHR31391:SF132">
    <property type="entry name" value="TF-B3 DOMAIN-CONTAINING PROTEIN"/>
    <property type="match status" value="1"/>
</dbReference>
<feature type="region of interest" description="Disordered" evidence="6">
    <location>
        <begin position="143"/>
        <end position="167"/>
    </location>
</feature>
<evidence type="ECO:0000259" key="7">
    <source>
        <dbReference type="PROSITE" id="PS50863"/>
    </source>
</evidence>
<feature type="compositionally biased region" description="Basic and acidic residues" evidence="6">
    <location>
        <begin position="143"/>
        <end position="154"/>
    </location>
</feature>
<evidence type="ECO:0000313" key="8">
    <source>
        <dbReference type="EMBL" id="VAI02411.1"/>
    </source>
</evidence>
<evidence type="ECO:0000256" key="1">
    <source>
        <dbReference type="ARBA" id="ARBA00004123"/>
    </source>
</evidence>
<dbReference type="GO" id="GO:0005634">
    <property type="term" value="C:nucleus"/>
    <property type="evidence" value="ECO:0007669"/>
    <property type="project" value="UniProtKB-SubCell"/>
</dbReference>
<dbReference type="Gene3D" id="2.40.330.10">
    <property type="entry name" value="DNA-binding pseudobarrel domain"/>
    <property type="match status" value="3"/>
</dbReference>
<keyword evidence="2" id="KW-0805">Transcription regulation</keyword>
<gene>
    <name evidence="8" type="ORF">TRITD_4Bv1G024660</name>
</gene>
<comment type="subcellular location">
    <subcellularLocation>
        <location evidence="1">Nucleus</location>
    </subcellularLocation>
</comment>
<evidence type="ECO:0000256" key="4">
    <source>
        <dbReference type="ARBA" id="ARBA00023163"/>
    </source>
</evidence>
<dbReference type="InterPro" id="IPR044837">
    <property type="entry name" value="REM16-like"/>
</dbReference>
<dbReference type="SUPFAM" id="SSF101936">
    <property type="entry name" value="DNA-binding pseudobarrel domain"/>
    <property type="match status" value="3"/>
</dbReference>
<accession>A0A9R0W8D7</accession>
<dbReference type="SMART" id="SM01019">
    <property type="entry name" value="B3"/>
    <property type="match status" value="3"/>
</dbReference>
<keyword evidence="5" id="KW-0539">Nucleus</keyword>
<evidence type="ECO:0000256" key="2">
    <source>
        <dbReference type="ARBA" id="ARBA00023015"/>
    </source>
</evidence>
<reference evidence="8 9" key="1">
    <citation type="submission" date="2017-09" db="EMBL/GenBank/DDBJ databases">
        <authorList>
            <consortium name="International Durum Wheat Genome Sequencing Consortium (IDWGSC)"/>
            <person name="Milanesi L."/>
        </authorList>
    </citation>
    <scope>NUCLEOTIDE SEQUENCE [LARGE SCALE GENOMIC DNA]</scope>
    <source>
        <strain evidence="9">cv. Svevo</strain>
    </source>
</reference>
<dbReference type="Pfam" id="PF02362">
    <property type="entry name" value="B3"/>
    <property type="match status" value="3"/>
</dbReference>
<dbReference type="PROSITE" id="PS50863">
    <property type="entry name" value="B3"/>
    <property type="match status" value="3"/>
</dbReference>
<dbReference type="GO" id="GO:0003677">
    <property type="term" value="F:DNA binding"/>
    <property type="evidence" value="ECO:0007669"/>
    <property type="project" value="UniProtKB-KW"/>
</dbReference>
<dbReference type="AlphaFoldDB" id="A0A9R0W8D7"/>
<dbReference type="OMA" id="PTENMNI"/>
<dbReference type="Proteomes" id="UP000324705">
    <property type="component" value="Chromosome 4B"/>
</dbReference>
<feature type="domain" description="TF-B3" evidence="7">
    <location>
        <begin position="26"/>
        <end position="119"/>
    </location>
</feature>
<evidence type="ECO:0000256" key="6">
    <source>
        <dbReference type="SAM" id="MobiDB-lite"/>
    </source>
</evidence>
<feature type="domain" description="TF-B3" evidence="7">
    <location>
        <begin position="562"/>
        <end position="657"/>
    </location>
</feature>
<feature type="region of interest" description="Disordered" evidence="6">
    <location>
        <begin position="503"/>
        <end position="522"/>
    </location>
</feature>
<dbReference type="Gramene" id="TRITD4Bv1G024660.1">
    <property type="protein sequence ID" value="TRITD4Bv1G024660.1"/>
    <property type="gene ID" value="TRITD4Bv1G024660"/>
</dbReference>
<name>A0A9R0W8D7_TRITD</name>
<proteinExistence type="predicted"/>
<dbReference type="InterPro" id="IPR003340">
    <property type="entry name" value="B3_DNA-bd"/>
</dbReference>
<keyword evidence="3" id="KW-0238">DNA-binding</keyword>
<feature type="compositionally biased region" description="Polar residues" evidence="6">
    <location>
        <begin position="155"/>
        <end position="167"/>
    </location>
</feature>
<dbReference type="PANTHER" id="PTHR31391">
    <property type="entry name" value="B3 DOMAIN-CONTAINING PROTEIN OS11G0197600-RELATED"/>
    <property type="match status" value="1"/>
</dbReference>
<organism evidence="8 9">
    <name type="scientific">Triticum turgidum subsp. durum</name>
    <name type="common">Durum wheat</name>
    <name type="synonym">Triticum durum</name>
    <dbReference type="NCBI Taxonomy" id="4567"/>
    <lineage>
        <taxon>Eukaryota</taxon>
        <taxon>Viridiplantae</taxon>
        <taxon>Streptophyta</taxon>
        <taxon>Embryophyta</taxon>
        <taxon>Tracheophyta</taxon>
        <taxon>Spermatophyta</taxon>
        <taxon>Magnoliopsida</taxon>
        <taxon>Liliopsida</taxon>
        <taxon>Poales</taxon>
        <taxon>Poaceae</taxon>
        <taxon>BOP clade</taxon>
        <taxon>Pooideae</taxon>
        <taxon>Triticodae</taxon>
        <taxon>Triticeae</taxon>
        <taxon>Triticinae</taxon>
        <taxon>Triticum</taxon>
    </lineage>
</organism>
<sequence length="660" mass="76115">MSGEKMGCQRCKRRDELDYCNLDDREKHFLMFMVDGCGREMTIPDDFLKRFRGEIPKEIKLETRNGHIYTVGVAKYPDKLVLRAGWETFVETYDLRIDDSVVFRYNGNSQFNVIVFDQFGREKASSVVVDSAPLYPYVQERQRGAPETHGHSQPHEMQSPTENMNISQGHPQLMRVQPHTDNMSRSQGHAHHVQMQLPIDNMRRSEGHPQPIQMQPPSANVDHFVDDSQHMQMQPPSANVDHFVDHSQHMQMQPPTETLNRSNCHPQSRQMQLTCAERQSNLQRNKLNQGNKSVASSSGGSLCSEDGTNLCDTSRYTLGWNTRLDPVQKEKVDQEIQHISSDNPIFVAMMSKCNVTGTFTLSVPKEYVKRHVGDTERNICLQRLGKGWEVQFGGRPEEKRIISGWRRFVKDNDVEMGDICIFELLKKCKMCTMEVHIIHTKDIDTPSKICQQRHREVVKIMEHSHSLPQLKEMQLHNETVEDTIVHPEPVQIQLPSLERRIQLQRDKSSQGSKRDSLSSEDIDHEEGALSDCILARFTRLTTDQKKAVKEKVQFIDSETPIFVAMMQQTNVTGRYTLSISKKYINKYLGDEVQSICLERLGERCQVWFGRKPQDKRIVGGWTKFVKANEVEVGDICLFELLKHRKLCAMKVHIIRAKDFS</sequence>
<keyword evidence="9" id="KW-1185">Reference proteome</keyword>
<evidence type="ECO:0000256" key="3">
    <source>
        <dbReference type="ARBA" id="ARBA00023125"/>
    </source>
</evidence>